<comment type="caution">
    <text evidence="1">The sequence shown here is derived from an EMBL/GenBank/DDBJ whole genome shotgun (WGS) entry which is preliminary data.</text>
</comment>
<protein>
    <submittedName>
        <fullName evidence="1">Uncharacterized protein</fullName>
    </submittedName>
</protein>
<keyword evidence="2" id="KW-1185">Reference proteome</keyword>
<sequence length="259" mass="29575">MLELHDVQSGPVYDDCKCENGQEYTESNLTLPSRCYSPSGADCSWYRDCLERKFKCSGTEDDYAMAFATKFCNLYSQSYQDFSQDGQQWIDAVRKCLQVSLVQTLRPYLPFTCEDVKRIAFDSKTPCYVKPIPERRRSNSDDKMKILNDFVDSMAYTLHWQEKEVLWFSDPEINSNISASSETYIDIFLTDRNVYDLDVKNTTVPSNTINELKKMAQTGELNGNIDGFSIKILSSHGCLDANCDTLLFNVTANDNGMLL</sequence>
<dbReference type="AlphaFoldDB" id="A0A8B6GEW0"/>
<dbReference type="EMBL" id="UYJE01008306">
    <property type="protein sequence ID" value="VDI62859.1"/>
    <property type="molecule type" value="Genomic_DNA"/>
</dbReference>
<reference evidence="1" key="1">
    <citation type="submission" date="2018-11" db="EMBL/GenBank/DDBJ databases">
        <authorList>
            <person name="Alioto T."/>
            <person name="Alioto T."/>
        </authorList>
    </citation>
    <scope>NUCLEOTIDE SEQUENCE</scope>
</reference>
<gene>
    <name evidence="1" type="ORF">MGAL_10B016588</name>
</gene>
<dbReference type="Proteomes" id="UP000596742">
    <property type="component" value="Unassembled WGS sequence"/>
</dbReference>
<evidence type="ECO:0000313" key="2">
    <source>
        <dbReference type="Proteomes" id="UP000596742"/>
    </source>
</evidence>
<accession>A0A8B6GEW0</accession>
<proteinExistence type="predicted"/>
<evidence type="ECO:0000313" key="1">
    <source>
        <dbReference type="EMBL" id="VDI62859.1"/>
    </source>
</evidence>
<dbReference type="OrthoDB" id="10035838at2759"/>
<name>A0A8B6GEW0_MYTGA</name>
<organism evidence="1 2">
    <name type="scientific">Mytilus galloprovincialis</name>
    <name type="common">Mediterranean mussel</name>
    <dbReference type="NCBI Taxonomy" id="29158"/>
    <lineage>
        <taxon>Eukaryota</taxon>
        <taxon>Metazoa</taxon>
        <taxon>Spiralia</taxon>
        <taxon>Lophotrochozoa</taxon>
        <taxon>Mollusca</taxon>
        <taxon>Bivalvia</taxon>
        <taxon>Autobranchia</taxon>
        <taxon>Pteriomorphia</taxon>
        <taxon>Mytilida</taxon>
        <taxon>Mytiloidea</taxon>
        <taxon>Mytilidae</taxon>
        <taxon>Mytilinae</taxon>
        <taxon>Mytilus</taxon>
    </lineage>
</organism>